<reference evidence="12" key="1">
    <citation type="submission" date="2017-04" db="EMBL/GenBank/DDBJ databases">
        <authorList>
            <person name="Varghese N."/>
            <person name="Submissions S."/>
        </authorList>
    </citation>
    <scope>NUCLEOTIDE SEQUENCE [LARGE SCALE GENOMIC DNA]</scope>
    <source>
        <strain evidence="12">K3S</strain>
    </source>
</reference>
<keyword evidence="8 10" id="KW-0472">Membrane</keyword>
<feature type="compositionally biased region" description="Basic and acidic residues" evidence="9">
    <location>
        <begin position="58"/>
        <end position="101"/>
    </location>
</feature>
<dbReference type="Pfam" id="PF02416">
    <property type="entry name" value="TatA_B_E"/>
    <property type="match status" value="1"/>
</dbReference>
<dbReference type="InterPro" id="IPR018448">
    <property type="entry name" value="TatB"/>
</dbReference>
<keyword evidence="4 10" id="KW-0812">Transmembrane</keyword>
<keyword evidence="6 10" id="KW-1133">Transmembrane helix</keyword>
<dbReference type="PANTHER" id="PTHR33162:SF1">
    <property type="entry name" value="SEC-INDEPENDENT PROTEIN TRANSLOCASE PROTEIN TATA, CHLOROPLASTIC"/>
    <property type="match status" value="1"/>
</dbReference>
<evidence type="ECO:0000256" key="2">
    <source>
        <dbReference type="ARBA" id="ARBA00022448"/>
    </source>
</evidence>
<keyword evidence="2" id="KW-0813">Transport</keyword>
<accession>A0A1X7ERN2</accession>
<dbReference type="AlphaFoldDB" id="A0A1X7ERN2"/>
<dbReference type="EMBL" id="FWZU01000006">
    <property type="protein sequence ID" value="SMF38835.1"/>
    <property type="molecule type" value="Genomic_DNA"/>
</dbReference>
<evidence type="ECO:0000256" key="3">
    <source>
        <dbReference type="ARBA" id="ARBA00022475"/>
    </source>
</evidence>
<evidence type="ECO:0000256" key="5">
    <source>
        <dbReference type="ARBA" id="ARBA00022927"/>
    </source>
</evidence>
<feature type="transmembrane region" description="Helical" evidence="10">
    <location>
        <begin position="6"/>
        <end position="25"/>
    </location>
</feature>
<sequence>MFGIGTTELIVILVVALIIIGPQKLPELIKNLGRGLSEVKKMSHDVKSTLDAEVAAADNERQAKEDRAKEEARRKAEVEAMDKAREAEAAKAKAETLKPEENSGPVEEEVIVEAAADSEAEGKKA</sequence>
<evidence type="ECO:0000313" key="11">
    <source>
        <dbReference type="EMBL" id="SMF38835.1"/>
    </source>
</evidence>
<dbReference type="InterPro" id="IPR003369">
    <property type="entry name" value="TatA/B/E"/>
</dbReference>
<proteinExistence type="predicted"/>
<protein>
    <submittedName>
        <fullName evidence="11">Sec-independent protein translocase protein TatB</fullName>
    </submittedName>
</protein>
<dbReference type="RefSeq" id="WP_085104181.1">
    <property type="nucleotide sequence ID" value="NZ_FWZU01000006.1"/>
</dbReference>
<evidence type="ECO:0000256" key="8">
    <source>
        <dbReference type="ARBA" id="ARBA00023136"/>
    </source>
</evidence>
<evidence type="ECO:0000256" key="10">
    <source>
        <dbReference type="SAM" id="Phobius"/>
    </source>
</evidence>
<dbReference type="GO" id="GO:0043953">
    <property type="term" value="P:protein transport by the Tat complex"/>
    <property type="evidence" value="ECO:0007669"/>
    <property type="project" value="InterPro"/>
</dbReference>
<gene>
    <name evidence="11" type="ORF">SAMN06295933_3273</name>
</gene>
<evidence type="ECO:0000256" key="9">
    <source>
        <dbReference type="SAM" id="MobiDB-lite"/>
    </source>
</evidence>
<keyword evidence="12" id="KW-1185">Reference proteome</keyword>
<dbReference type="Proteomes" id="UP000192906">
    <property type="component" value="Unassembled WGS sequence"/>
</dbReference>
<keyword evidence="7" id="KW-0811">Translocation</keyword>
<dbReference type="STRING" id="1519643.SAMN06295933_3273"/>
<evidence type="ECO:0000256" key="6">
    <source>
        <dbReference type="ARBA" id="ARBA00022989"/>
    </source>
</evidence>
<keyword evidence="3" id="KW-1003">Cell membrane</keyword>
<dbReference type="NCBIfam" id="TIGR01410">
    <property type="entry name" value="tatB"/>
    <property type="match status" value="1"/>
</dbReference>
<keyword evidence="5" id="KW-0653">Protein transport</keyword>
<dbReference type="Gene3D" id="1.20.5.3310">
    <property type="match status" value="1"/>
</dbReference>
<dbReference type="PANTHER" id="PTHR33162">
    <property type="entry name" value="SEC-INDEPENDENT PROTEIN TRANSLOCASE PROTEIN TATA, CHLOROPLASTIC"/>
    <property type="match status" value="1"/>
</dbReference>
<feature type="region of interest" description="Disordered" evidence="9">
    <location>
        <begin position="54"/>
        <end position="109"/>
    </location>
</feature>
<name>A0A1X7ERN2_9BACT</name>
<evidence type="ECO:0000313" key="12">
    <source>
        <dbReference type="Proteomes" id="UP000192906"/>
    </source>
</evidence>
<comment type="subcellular location">
    <subcellularLocation>
        <location evidence="1">Membrane</location>
        <topology evidence="1">Single-pass membrane protein</topology>
    </subcellularLocation>
</comment>
<evidence type="ECO:0000256" key="1">
    <source>
        <dbReference type="ARBA" id="ARBA00004167"/>
    </source>
</evidence>
<dbReference type="PRINTS" id="PR01506">
    <property type="entry name" value="TATBPROTEIN"/>
</dbReference>
<dbReference type="OrthoDB" id="9810561at2"/>
<evidence type="ECO:0000256" key="4">
    <source>
        <dbReference type="ARBA" id="ARBA00022692"/>
    </source>
</evidence>
<evidence type="ECO:0000256" key="7">
    <source>
        <dbReference type="ARBA" id="ARBA00023010"/>
    </source>
</evidence>
<organism evidence="11 12">
    <name type="scientific">Desulfovibrio gilichinskyi</name>
    <dbReference type="NCBI Taxonomy" id="1519643"/>
    <lineage>
        <taxon>Bacteria</taxon>
        <taxon>Pseudomonadati</taxon>
        <taxon>Thermodesulfobacteriota</taxon>
        <taxon>Desulfovibrionia</taxon>
        <taxon>Desulfovibrionales</taxon>
        <taxon>Desulfovibrionaceae</taxon>
        <taxon>Desulfovibrio</taxon>
    </lineage>
</organism>
<dbReference type="GO" id="GO:0016020">
    <property type="term" value="C:membrane"/>
    <property type="evidence" value="ECO:0007669"/>
    <property type="project" value="UniProtKB-SubCell"/>
</dbReference>
<dbReference type="GO" id="GO:0008320">
    <property type="term" value="F:protein transmembrane transporter activity"/>
    <property type="evidence" value="ECO:0007669"/>
    <property type="project" value="InterPro"/>
</dbReference>